<evidence type="ECO:0000313" key="2">
    <source>
        <dbReference type="Proteomes" id="UP000503464"/>
    </source>
</evidence>
<proteinExistence type="predicted"/>
<protein>
    <submittedName>
        <fullName evidence="1">Uncharacterized protein</fullName>
    </submittedName>
</protein>
<accession>A0AAE7EKK1</accession>
<dbReference type="Proteomes" id="UP000503464">
    <property type="component" value="Chromosome"/>
</dbReference>
<reference evidence="2" key="1">
    <citation type="submission" date="2020-03" db="EMBL/GenBank/DDBJ databases">
        <title>Genome sequences of seven Enterobacteriaceae strains isolated from Canadian wastewater treatment facilities.</title>
        <authorList>
            <person name="Huang H."/>
            <person name="Chmara J.T."/>
            <person name="Duceppe M.-O."/>
        </authorList>
    </citation>
    <scope>NUCLEOTIDE SEQUENCE [LARGE SCALE GENOMIC DNA]</scope>
    <source>
        <strain evidence="2">Biosolid 3</strain>
    </source>
</reference>
<dbReference type="EMBL" id="CP054160">
    <property type="protein sequence ID" value="QKJ60301.1"/>
    <property type="molecule type" value="Genomic_DNA"/>
</dbReference>
<name>A0AAE7EKK1_SERFO</name>
<gene>
    <name evidence="1" type="ORF">G9399_20850</name>
</gene>
<organism evidence="1 2">
    <name type="scientific">Serratia fonticola</name>
    <dbReference type="NCBI Taxonomy" id="47917"/>
    <lineage>
        <taxon>Bacteria</taxon>
        <taxon>Pseudomonadati</taxon>
        <taxon>Pseudomonadota</taxon>
        <taxon>Gammaproteobacteria</taxon>
        <taxon>Enterobacterales</taxon>
        <taxon>Yersiniaceae</taxon>
        <taxon>Serratia</taxon>
    </lineage>
</organism>
<dbReference type="AlphaFoldDB" id="A0AAE7EKK1"/>
<sequence>MEMAESTRLAFPFCPCRNFLRPSMQEKYRPLRKPLLLPLLGRKLLDTIGNPSPNPLNLNKPPLSPTVNADALQATRIFND</sequence>
<dbReference type="RefSeq" id="WP_173409735.1">
    <property type="nucleotide sequence ID" value="NZ_CP054160.3"/>
</dbReference>
<evidence type="ECO:0000313" key="1">
    <source>
        <dbReference type="EMBL" id="QKJ60301.1"/>
    </source>
</evidence>